<organism evidence="1 2">
    <name type="scientific">Trichonephila clavata</name>
    <name type="common">Joro spider</name>
    <name type="synonym">Nephila clavata</name>
    <dbReference type="NCBI Taxonomy" id="2740835"/>
    <lineage>
        <taxon>Eukaryota</taxon>
        <taxon>Metazoa</taxon>
        <taxon>Ecdysozoa</taxon>
        <taxon>Arthropoda</taxon>
        <taxon>Chelicerata</taxon>
        <taxon>Arachnida</taxon>
        <taxon>Araneae</taxon>
        <taxon>Araneomorphae</taxon>
        <taxon>Entelegynae</taxon>
        <taxon>Araneoidea</taxon>
        <taxon>Nephilidae</taxon>
        <taxon>Trichonephila</taxon>
    </lineage>
</organism>
<evidence type="ECO:0000313" key="2">
    <source>
        <dbReference type="Proteomes" id="UP000887116"/>
    </source>
</evidence>
<dbReference type="EMBL" id="BMAO01012012">
    <property type="protein sequence ID" value="GFQ78358.1"/>
    <property type="molecule type" value="Genomic_DNA"/>
</dbReference>
<accession>A0A8X6GAR1</accession>
<comment type="caution">
    <text evidence="1">The sequence shown here is derived from an EMBL/GenBank/DDBJ whole genome shotgun (WGS) entry which is preliminary data.</text>
</comment>
<reference evidence="1" key="1">
    <citation type="submission" date="2020-07" db="EMBL/GenBank/DDBJ databases">
        <title>Multicomponent nature underlies the extraordinary mechanical properties of spider dragline silk.</title>
        <authorList>
            <person name="Kono N."/>
            <person name="Nakamura H."/>
            <person name="Mori M."/>
            <person name="Yoshida Y."/>
            <person name="Ohtoshi R."/>
            <person name="Malay A.D."/>
            <person name="Moran D.A.P."/>
            <person name="Tomita M."/>
            <person name="Numata K."/>
            <person name="Arakawa K."/>
        </authorList>
    </citation>
    <scope>NUCLEOTIDE SEQUENCE</scope>
</reference>
<keyword evidence="2" id="KW-1185">Reference proteome</keyword>
<dbReference type="Proteomes" id="UP000887116">
    <property type="component" value="Unassembled WGS sequence"/>
</dbReference>
<evidence type="ECO:0000313" key="1">
    <source>
        <dbReference type="EMBL" id="GFQ78358.1"/>
    </source>
</evidence>
<gene>
    <name evidence="1" type="ORF">TNCT_89481</name>
</gene>
<dbReference type="AlphaFoldDB" id="A0A8X6GAR1"/>
<proteinExistence type="predicted"/>
<protein>
    <submittedName>
        <fullName evidence="1">Uncharacterized protein</fullName>
    </submittedName>
</protein>
<sequence length="92" mass="11009">MLKIDRSIMSSNDWATTESPWMKSIGYWVLAWTTDTIMHPYLNFRKVCVQWVPCQTTAEQHNTRLTLSFNHLQRYREEKYDFLSQIFTGSVK</sequence>
<name>A0A8X6GAR1_TRICU</name>